<organism evidence="2">
    <name type="scientific">Opuntia streptacantha</name>
    <name type="common">Prickly pear cactus</name>
    <name type="synonym">Opuntia cardona</name>
    <dbReference type="NCBI Taxonomy" id="393608"/>
    <lineage>
        <taxon>Eukaryota</taxon>
        <taxon>Viridiplantae</taxon>
        <taxon>Streptophyta</taxon>
        <taxon>Embryophyta</taxon>
        <taxon>Tracheophyta</taxon>
        <taxon>Spermatophyta</taxon>
        <taxon>Magnoliopsida</taxon>
        <taxon>eudicotyledons</taxon>
        <taxon>Gunneridae</taxon>
        <taxon>Pentapetalae</taxon>
        <taxon>Caryophyllales</taxon>
        <taxon>Cactineae</taxon>
        <taxon>Cactaceae</taxon>
        <taxon>Opuntioideae</taxon>
        <taxon>Opuntia</taxon>
    </lineage>
</organism>
<dbReference type="EC" id="1.3.5.1" evidence="2"/>
<dbReference type="PANTHER" id="PTHR12469:SF2">
    <property type="entry name" value="SUCCINATE DEHYDROGENASE ASSEMBLY FACTOR 2, MITOCHONDRIAL"/>
    <property type="match status" value="1"/>
</dbReference>
<dbReference type="GO" id="GO:0034553">
    <property type="term" value="P:mitochondrial respiratory chain complex II assembly"/>
    <property type="evidence" value="ECO:0007669"/>
    <property type="project" value="TreeGrafter"/>
</dbReference>
<reference evidence="2" key="1">
    <citation type="journal article" date="2013" name="J. Plant Res.">
        <title>Effect of fungi and light on seed germination of three Opuntia species from semiarid lands of central Mexico.</title>
        <authorList>
            <person name="Delgado-Sanchez P."/>
            <person name="Jimenez-Bremont J.F."/>
            <person name="Guerrero-Gonzalez Mde L."/>
            <person name="Flores J."/>
        </authorList>
    </citation>
    <scope>NUCLEOTIDE SEQUENCE</scope>
    <source>
        <tissue evidence="2">Cladode</tissue>
    </source>
</reference>
<dbReference type="EMBL" id="GISG01172741">
    <property type="protein sequence ID" value="MBA4652038.1"/>
    <property type="molecule type" value="Transcribed_RNA"/>
</dbReference>
<sequence length="182" mass="20324">MATLRRAVMNLNRLVNFTFAASFNGASSASSIAAAPRISKSQLGPLTYRFCSSEIDLSDGESRRRLINRLLYRSKQRGFLELDLVLGKWVEENIHSMDENGIRSLIQVLDLENPDLWKWLTGQEQPPESVSTNPVFSAVCEKVINNLKSYSAPETRVTPGQAWVRGWDDIKRGQGSPVAGNQ</sequence>
<dbReference type="Gene3D" id="1.10.150.250">
    <property type="entry name" value="Flavinator of succinate dehydrogenase"/>
    <property type="match status" value="1"/>
</dbReference>
<dbReference type="GO" id="GO:0005739">
    <property type="term" value="C:mitochondrion"/>
    <property type="evidence" value="ECO:0007669"/>
    <property type="project" value="TreeGrafter"/>
</dbReference>
<name>A0A7C8ZUH8_OPUST</name>
<dbReference type="InterPro" id="IPR005631">
    <property type="entry name" value="SDH"/>
</dbReference>
<dbReference type="FunFam" id="1.10.150.250:FF:000003">
    <property type="entry name" value="Succinate dehydrogenase assembly factor"/>
    <property type="match status" value="1"/>
</dbReference>
<evidence type="ECO:0000313" key="2">
    <source>
        <dbReference type="EMBL" id="MBA4652038.1"/>
    </source>
</evidence>
<dbReference type="AlphaFoldDB" id="A0A7C8ZUH8"/>
<dbReference type="Pfam" id="PF03937">
    <property type="entry name" value="Sdh5"/>
    <property type="match status" value="1"/>
</dbReference>
<keyword evidence="2" id="KW-0560">Oxidoreductase</keyword>
<keyword evidence="1" id="KW-0143">Chaperone</keyword>
<evidence type="ECO:0000256" key="1">
    <source>
        <dbReference type="ARBA" id="ARBA00023186"/>
    </source>
</evidence>
<protein>
    <submittedName>
        <fullName evidence="2">Succinate dehydrogenase (Quinone)</fullName>
        <ecNumber evidence="2">1.3.5.1</ecNumber>
    </submittedName>
</protein>
<reference evidence="2" key="2">
    <citation type="submission" date="2020-07" db="EMBL/GenBank/DDBJ databases">
        <authorList>
            <person name="Vera ALvarez R."/>
            <person name="Arias-Moreno D.M."/>
            <person name="Jimenez-Jacinto V."/>
            <person name="Jimenez-Bremont J.F."/>
            <person name="Swaminathan K."/>
            <person name="Moose S.P."/>
            <person name="Guerrero-Gonzalez M.L."/>
            <person name="Marino-Ramirez L."/>
            <person name="Landsman D."/>
            <person name="Rodriguez-Kessler M."/>
            <person name="Delgado-Sanchez P."/>
        </authorList>
    </citation>
    <scope>NUCLEOTIDE SEQUENCE</scope>
    <source>
        <tissue evidence="2">Cladode</tissue>
    </source>
</reference>
<dbReference type="InterPro" id="IPR036714">
    <property type="entry name" value="SDH_sf"/>
</dbReference>
<dbReference type="GO" id="GO:0006099">
    <property type="term" value="P:tricarboxylic acid cycle"/>
    <property type="evidence" value="ECO:0007669"/>
    <property type="project" value="TreeGrafter"/>
</dbReference>
<dbReference type="GO" id="GO:0006121">
    <property type="term" value="P:mitochondrial electron transport, succinate to ubiquinone"/>
    <property type="evidence" value="ECO:0007669"/>
    <property type="project" value="TreeGrafter"/>
</dbReference>
<accession>A0A7C8ZUH8</accession>
<dbReference type="SUPFAM" id="SSF109910">
    <property type="entry name" value="YgfY-like"/>
    <property type="match status" value="1"/>
</dbReference>
<dbReference type="PANTHER" id="PTHR12469">
    <property type="entry name" value="PROTEIN EMI5 HOMOLOG, MITOCHONDRIAL"/>
    <property type="match status" value="1"/>
</dbReference>
<proteinExistence type="predicted"/>
<dbReference type="GO" id="GO:0008177">
    <property type="term" value="F:succinate dehydrogenase (quinone) activity"/>
    <property type="evidence" value="ECO:0007669"/>
    <property type="project" value="UniProtKB-EC"/>
</dbReference>